<reference evidence="23" key="1">
    <citation type="journal article" date="1998" name="Int. J. Syst. Bacteriol. 48 Pt">
        <title>Thermococcus guaymasensis sp. nov. and Thermococcus aggregans sp. nov., two novel thermophilic archaea isolated from the Guaymas Basin hydrothermal vent site.</title>
        <authorList>
            <person name="Canganella F."/>
            <person name="Jones W.J."/>
            <person name="Gambacorta A."/>
            <person name="Antranikian G."/>
        </authorList>
    </citation>
    <scope>NUCLEOTIDE SEQUENCE</scope>
    <source>
        <strain evidence="23">TY</strain>
    </source>
</reference>
<dbReference type="InterPro" id="IPR036618">
    <property type="entry name" value="PtsI_HPr-bd_sf"/>
</dbReference>
<dbReference type="KEGG" id="tagg:NF865_07290"/>
<dbReference type="InterPro" id="IPR023151">
    <property type="entry name" value="PEP_util_CS"/>
</dbReference>
<feature type="binding site" evidence="19">
    <location>
        <position position="444"/>
    </location>
    <ligand>
        <name>Mg(2+)</name>
        <dbReference type="ChEBI" id="CHEBI:18420"/>
    </ligand>
</feature>
<dbReference type="InterPro" id="IPR000121">
    <property type="entry name" value="PEP_util_C"/>
</dbReference>
<evidence type="ECO:0000256" key="4">
    <source>
        <dbReference type="ARBA" id="ARBA00004496"/>
    </source>
</evidence>
<evidence type="ECO:0000256" key="11">
    <source>
        <dbReference type="ARBA" id="ARBA00022679"/>
    </source>
</evidence>
<dbReference type="SUPFAM" id="SSF51621">
    <property type="entry name" value="Phosphoenolpyruvate/pyruvate domain"/>
    <property type="match status" value="1"/>
</dbReference>
<keyword evidence="10" id="KW-0762">Sugar transport</keyword>
<evidence type="ECO:0000256" key="19">
    <source>
        <dbReference type="PIRSR" id="PIRSR000732-3"/>
    </source>
</evidence>
<evidence type="ECO:0000259" key="20">
    <source>
        <dbReference type="Pfam" id="PF00391"/>
    </source>
</evidence>
<dbReference type="SUPFAM" id="SSF52009">
    <property type="entry name" value="Phosphohistidine domain"/>
    <property type="match status" value="1"/>
</dbReference>
<dbReference type="EC" id="2.7.3.9" evidence="6"/>
<comment type="subcellular location">
    <subcellularLocation>
        <location evidence="4">Cytoplasm</location>
    </subcellularLocation>
</comment>
<dbReference type="InterPro" id="IPR036637">
    <property type="entry name" value="Phosphohistidine_dom_sf"/>
</dbReference>
<dbReference type="GO" id="GO:0005737">
    <property type="term" value="C:cytoplasm"/>
    <property type="evidence" value="ECO:0007669"/>
    <property type="project" value="UniProtKB-SubCell"/>
</dbReference>
<evidence type="ECO:0000259" key="22">
    <source>
        <dbReference type="Pfam" id="PF05524"/>
    </source>
</evidence>
<feature type="domain" description="PEP-utilising enzyme C-terminal" evidence="21">
    <location>
        <begin position="251"/>
        <end position="529"/>
    </location>
</feature>
<comment type="similarity">
    <text evidence="5">Belongs to the PEP-utilizing enzyme family.</text>
</comment>
<keyword evidence="8" id="KW-0813">Transport</keyword>
<feature type="binding site" evidence="19">
    <location>
        <position position="420"/>
    </location>
    <ligand>
        <name>Mg(2+)</name>
        <dbReference type="ChEBI" id="CHEBI:18420"/>
    </ligand>
</feature>
<comment type="catalytic activity">
    <reaction evidence="1">
        <text>L-histidyl-[protein] + phosphoenolpyruvate = N(pros)-phospho-L-histidyl-[protein] + pyruvate</text>
        <dbReference type="Rhea" id="RHEA:23880"/>
        <dbReference type="Rhea" id="RHEA-COMP:9745"/>
        <dbReference type="Rhea" id="RHEA-COMP:9746"/>
        <dbReference type="ChEBI" id="CHEBI:15361"/>
        <dbReference type="ChEBI" id="CHEBI:29979"/>
        <dbReference type="ChEBI" id="CHEBI:58702"/>
        <dbReference type="ChEBI" id="CHEBI:64837"/>
        <dbReference type="EC" id="2.7.3.9"/>
    </reaction>
</comment>
<evidence type="ECO:0000256" key="2">
    <source>
        <dbReference type="ARBA" id="ARBA00001946"/>
    </source>
</evidence>
<keyword evidence="12" id="KW-0598">Phosphotransferase system</keyword>
<dbReference type="RefSeq" id="WP_253304092.1">
    <property type="nucleotide sequence ID" value="NZ_CP099582.1"/>
</dbReference>
<dbReference type="GO" id="GO:0016301">
    <property type="term" value="F:kinase activity"/>
    <property type="evidence" value="ECO:0007669"/>
    <property type="project" value="UniProtKB-KW"/>
</dbReference>
<dbReference type="Pfam" id="PF02896">
    <property type="entry name" value="PEP-utilizers_C"/>
    <property type="match status" value="1"/>
</dbReference>
<proteinExistence type="inferred from homology"/>
<evidence type="ECO:0000256" key="16">
    <source>
        <dbReference type="ARBA" id="ARBA00033235"/>
    </source>
</evidence>
<evidence type="ECO:0000256" key="13">
    <source>
        <dbReference type="ARBA" id="ARBA00022723"/>
    </source>
</evidence>
<evidence type="ECO:0000256" key="15">
    <source>
        <dbReference type="ARBA" id="ARBA00022842"/>
    </source>
</evidence>
<feature type="binding site" evidence="18">
    <location>
        <begin position="443"/>
        <end position="444"/>
    </location>
    <ligand>
        <name>phosphoenolpyruvate</name>
        <dbReference type="ChEBI" id="CHEBI:58702"/>
    </ligand>
</feature>
<feature type="domain" description="Phosphotransferase system enzyme I N-terminal" evidence="22">
    <location>
        <begin position="8"/>
        <end position="121"/>
    </location>
</feature>
<evidence type="ECO:0000256" key="6">
    <source>
        <dbReference type="ARBA" id="ARBA00012232"/>
    </source>
</evidence>
<dbReference type="InterPro" id="IPR024692">
    <property type="entry name" value="PTS_EI"/>
</dbReference>
<accession>A0A9E7SN60</accession>
<keyword evidence="11 23" id="KW-0808">Transferase</keyword>
<evidence type="ECO:0000256" key="12">
    <source>
        <dbReference type="ARBA" id="ARBA00022683"/>
    </source>
</evidence>
<evidence type="ECO:0000259" key="21">
    <source>
        <dbReference type="Pfam" id="PF02896"/>
    </source>
</evidence>
<dbReference type="InterPro" id="IPR006318">
    <property type="entry name" value="PTS_EI-like"/>
</dbReference>
<keyword evidence="24" id="KW-1185">Reference proteome</keyword>
<keyword evidence="14" id="KW-0418">Kinase</keyword>
<feature type="domain" description="PEP-utilising enzyme mobile" evidence="20">
    <location>
        <begin position="148"/>
        <end position="217"/>
    </location>
</feature>
<evidence type="ECO:0000256" key="9">
    <source>
        <dbReference type="ARBA" id="ARBA00022490"/>
    </source>
</evidence>
<evidence type="ECO:0000256" key="10">
    <source>
        <dbReference type="ARBA" id="ARBA00022597"/>
    </source>
</evidence>
<dbReference type="Pfam" id="PF00391">
    <property type="entry name" value="PEP-utilizers"/>
    <property type="match status" value="1"/>
</dbReference>
<dbReference type="Proteomes" id="UP001055732">
    <property type="component" value="Chromosome"/>
</dbReference>
<feature type="binding site" evidence="18">
    <location>
        <position position="326"/>
    </location>
    <ligand>
        <name>phosphoenolpyruvate</name>
        <dbReference type="ChEBI" id="CHEBI:58702"/>
    </ligand>
</feature>
<gene>
    <name evidence="23" type="primary">ptsP</name>
    <name evidence="23" type="ORF">NF865_07290</name>
</gene>
<name>A0A9E7SN60_THEAG</name>
<evidence type="ECO:0000256" key="18">
    <source>
        <dbReference type="PIRSR" id="PIRSR000732-2"/>
    </source>
</evidence>
<protein>
    <recommendedName>
        <fullName evidence="7">Phosphoenolpyruvate-protein phosphotransferase</fullName>
        <ecNumber evidence="6">2.7.3.9</ecNumber>
    </recommendedName>
    <alternativeName>
        <fullName evidence="16">Phosphotransferase system, enzyme I</fullName>
    </alternativeName>
</protein>
<reference evidence="23" key="2">
    <citation type="submission" date="2022-06" db="EMBL/GenBank/DDBJ databases">
        <authorList>
            <person name="Park Y.-J."/>
        </authorList>
    </citation>
    <scope>NUCLEOTIDE SEQUENCE</scope>
    <source>
        <strain evidence="23">TY</strain>
    </source>
</reference>
<comment type="cofactor">
    <cofactor evidence="2 19">
        <name>Mg(2+)</name>
        <dbReference type="ChEBI" id="CHEBI:18420"/>
    </cofactor>
</comment>
<feature type="binding site" evidence="18">
    <location>
        <position position="454"/>
    </location>
    <ligand>
        <name>phosphoenolpyruvate</name>
        <dbReference type="ChEBI" id="CHEBI:58702"/>
    </ligand>
</feature>
<evidence type="ECO:0000256" key="17">
    <source>
        <dbReference type="PIRSR" id="PIRSR000732-1"/>
    </source>
</evidence>
<dbReference type="PIRSF" id="PIRSF000732">
    <property type="entry name" value="PTS_enzyme_I"/>
    <property type="match status" value="1"/>
</dbReference>
<dbReference type="SUPFAM" id="SSF47831">
    <property type="entry name" value="Enzyme I of the PEP:sugar phosphotransferase system HPr-binding (sub)domain"/>
    <property type="match status" value="1"/>
</dbReference>
<dbReference type="GO" id="GO:0046872">
    <property type="term" value="F:metal ion binding"/>
    <property type="evidence" value="ECO:0007669"/>
    <property type="project" value="UniProtKB-KW"/>
</dbReference>
<keyword evidence="9" id="KW-0963">Cytoplasm</keyword>
<dbReference type="PROSITE" id="PS00742">
    <property type="entry name" value="PEP_ENZYMES_2"/>
    <property type="match status" value="1"/>
</dbReference>
<keyword evidence="15 19" id="KW-0460">Magnesium</keyword>
<feature type="active site" description="Proton donor" evidence="17">
    <location>
        <position position="491"/>
    </location>
</feature>
<feature type="binding site" evidence="18">
    <location>
        <position position="290"/>
    </location>
    <ligand>
        <name>phosphoenolpyruvate</name>
        <dbReference type="ChEBI" id="CHEBI:58702"/>
    </ligand>
</feature>
<dbReference type="Pfam" id="PF05524">
    <property type="entry name" value="PEP-utilisers_N"/>
    <property type="match status" value="1"/>
</dbReference>
<dbReference type="PANTHER" id="PTHR46244:SF3">
    <property type="entry name" value="PHOSPHOENOLPYRUVATE-PROTEIN PHOSPHOTRANSFERASE"/>
    <property type="match status" value="1"/>
</dbReference>
<evidence type="ECO:0000313" key="24">
    <source>
        <dbReference type="Proteomes" id="UP001055732"/>
    </source>
</evidence>
<dbReference type="NCBIfam" id="TIGR01417">
    <property type="entry name" value="PTS_I_fam"/>
    <property type="match status" value="1"/>
</dbReference>
<evidence type="ECO:0000256" key="7">
    <source>
        <dbReference type="ARBA" id="ARBA00016544"/>
    </source>
</evidence>
<dbReference type="AlphaFoldDB" id="A0A9E7SN60"/>
<dbReference type="PANTHER" id="PTHR46244">
    <property type="entry name" value="PHOSPHOENOLPYRUVATE-PROTEIN PHOSPHOTRANSFERASE"/>
    <property type="match status" value="1"/>
</dbReference>
<evidence type="ECO:0000313" key="23">
    <source>
        <dbReference type="EMBL" id="USS40135.1"/>
    </source>
</evidence>
<evidence type="ECO:0000256" key="5">
    <source>
        <dbReference type="ARBA" id="ARBA00007837"/>
    </source>
</evidence>
<organism evidence="23 24">
    <name type="scientific">Thermococcus aggregans</name>
    <dbReference type="NCBI Taxonomy" id="110163"/>
    <lineage>
        <taxon>Archaea</taxon>
        <taxon>Methanobacteriati</taxon>
        <taxon>Methanobacteriota</taxon>
        <taxon>Thermococci</taxon>
        <taxon>Thermococcales</taxon>
        <taxon>Thermococcaceae</taxon>
        <taxon>Thermococcus</taxon>
    </lineage>
</organism>
<dbReference type="InterPro" id="IPR008279">
    <property type="entry name" value="PEP-util_enz_mobile_dom"/>
</dbReference>
<evidence type="ECO:0000256" key="1">
    <source>
        <dbReference type="ARBA" id="ARBA00000683"/>
    </source>
</evidence>
<evidence type="ECO:0000256" key="3">
    <source>
        <dbReference type="ARBA" id="ARBA00002728"/>
    </source>
</evidence>
<feature type="active site" description="Tele-phosphohistidine intermediate" evidence="17">
    <location>
        <position position="183"/>
    </location>
</feature>
<sequence length="568" mass="62564">MKEPLRLKGVGASWGIAFGKATVIVPKANEIENIQEKDPKKVLQLAKEKTIQLLDTLIGEDNSQKEIAGIVNAHKLMVEGIVDEAFELVKQGESVVNAISLATKKYVELLKSSESALIQSRAEDLEDIKNILLMSLSGYEPKKIGNNANAIVILPDLYPSQVLIYAKMGVRGIVAEKGSYTSHAAIIARALEIPTVLGVPGITQTVRDGDKIIVDGFLGEVIVNPDEKTIGEYLKKKESFEVLKEKFKGIGDEVVSTKDGRKILVTANVGSEDDLNVAVKNGCDGVGLFRLEFYYINRATPPSMEELASLFTKFVKKLGNKPLTIRLLDVGGDKEVPYLQFPKEDNPFLGVRGIRYLLKHPEILEEQVKAILMASKETGGNIRIMAPMISRLEEITKLKEILKELSEDNSANIKLGIMAEVPSVVFMIEKIVKEVDFISIGTNDLTQYIFATDRTNENVSYLYDDMHPAVLRAISEISNKAQKAGVEVDVCGELASNPLAVPILVGLGINELSVSPTRIPLVKWIVKSISYEEAFQLAKEALNSDNGEEVREKARAFFRKKLGVELPF</sequence>
<dbReference type="EMBL" id="CP099582">
    <property type="protein sequence ID" value="USS40135.1"/>
    <property type="molecule type" value="Genomic_DNA"/>
</dbReference>
<dbReference type="InterPro" id="IPR050499">
    <property type="entry name" value="PEP-utilizing_PTS_enzyme"/>
</dbReference>
<dbReference type="GO" id="GO:0008965">
    <property type="term" value="F:phosphoenolpyruvate-protein phosphotransferase activity"/>
    <property type="evidence" value="ECO:0007669"/>
    <property type="project" value="UniProtKB-EC"/>
</dbReference>
<evidence type="ECO:0000256" key="14">
    <source>
        <dbReference type="ARBA" id="ARBA00022777"/>
    </source>
</evidence>
<dbReference type="InterPro" id="IPR008731">
    <property type="entry name" value="PTS_EIN"/>
</dbReference>
<keyword evidence="13 19" id="KW-0479">Metal-binding</keyword>
<dbReference type="PRINTS" id="PR01736">
    <property type="entry name" value="PHPHTRNFRASE"/>
</dbReference>
<dbReference type="InterPro" id="IPR040442">
    <property type="entry name" value="Pyrv_kinase-like_dom_sf"/>
</dbReference>
<dbReference type="InterPro" id="IPR015813">
    <property type="entry name" value="Pyrv/PenolPyrv_kinase-like_dom"/>
</dbReference>
<dbReference type="Gene3D" id="3.20.20.60">
    <property type="entry name" value="Phosphoenolpyruvate-binding domains"/>
    <property type="match status" value="1"/>
</dbReference>
<comment type="function">
    <text evidence="3">General (non sugar-specific) component of the phosphoenolpyruvate-dependent sugar phosphotransferase system (sugar PTS). This major carbohydrate active-transport system catalyzes the phosphorylation of incoming sugar substrates concomitantly with their translocation across the cell membrane. Enzyme I transfers the phosphoryl group from phosphoenolpyruvate (PEP) to the phosphoryl carrier protein (HPr).</text>
</comment>
<dbReference type="GO" id="GO:0009401">
    <property type="term" value="P:phosphoenolpyruvate-dependent sugar phosphotransferase system"/>
    <property type="evidence" value="ECO:0007669"/>
    <property type="project" value="UniProtKB-KW"/>
</dbReference>
<dbReference type="Gene3D" id="3.50.30.10">
    <property type="entry name" value="Phosphohistidine domain"/>
    <property type="match status" value="1"/>
</dbReference>
<evidence type="ECO:0000256" key="8">
    <source>
        <dbReference type="ARBA" id="ARBA00022448"/>
    </source>
</evidence>
<dbReference type="Gene3D" id="1.10.274.10">
    <property type="entry name" value="PtsI, HPr-binding domain"/>
    <property type="match status" value="1"/>
</dbReference>